<keyword evidence="3" id="KW-0862">Zinc</keyword>
<keyword evidence="2 5" id="KW-0863">Zinc-finger</keyword>
<evidence type="ECO:0000313" key="9">
    <source>
        <dbReference type="Proteomes" id="UP000184267"/>
    </source>
</evidence>
<dbReference type="PANTHER" id="PTHR46462:SF3">
    <property type="entry name" value="UPSET, ISOFORM A"/>
    <property type="match status" value="1"/>
</dbReference>
<organism evidence="8 9">
    <name type="scientific">Trametes pubescens</name>
    <name type="common">White-rot fungus</name>
    <dbReference type="NCBI Taxonomy" id="154538"/>
    <lineage>
        <taxon>Eukaryota</taxon>
        <taxon>Fungi</taxon>
        <taxon>Dikarya</taxon>
        <taxon>Basidiomycota</taxon>
        <taxon>Agaricomycotina</taxon>
        <taxon>Agaricomycetes</taxon>
        <taxon>Polyporales</taxon>
        <taxon>Polyporaceae</taxon>
        <taxon>Trametes</taxon>
    </lineage>
</organism>
<dbReference type="CDD" id="cd15550">
    <property type="entry name" value="PHD_MLL5"/>
    <property type="match status" value="1"/>
</dbReference>
<dbReference type="GO" id="GO:0008270">
    <property type="term" value="F:zinc ion binding"/>
    <property type="evidence" value="ECO:0007669"/>
    <property type="project" value="UniProtKB-KW"/>
</dbReference>
<dbReference type="InterPro" id="IPR046341">
    <property type="entry name" value="SET_dom_sf"/>
</dbReference>
<dbReference type="SMART" id="SM00317">
    <property type="entry name" value="SET"/>
    <property type="match status" value="1"/>
</dbReference>
<dbReference type="SMART" id="SM00249">
    <property type="entry name" value="PHD"/>
    <property type="match status" value="1"/>
</dbReference>
<feature type="compositionally biased region" description="Basic residues" evidence="6">
    <location>
        <begin position="563"/>
        <end position="575"/>
    </location>
</feature>
<dbReference type="SUPFAM" id="SSF57903">
    <property type="entry name" value="FYVE/PHD zinc finger"/>
    <property type="match status" value="1"/>
</dbReference>
<keyword evidence="9" id="KW-1185">Reference proteome</keyword>
<dbReference type="GO" id="GO:0006325">
    <property type="term" value="P:chromatin organization"/>
    <property type="evidence" value="ECO:0007669"/>
    <property type="project" value="UniProtKB-KW"/>
</dbReference>
<dbReference type="PROSITE" id="PS50016">
    <property type="entry name" value="ZF_PHD_2"/>
    <property type="match status" value="1"/>
</dbReference>
<evidence type="ECO:0000256" key="3">
    <source>
        <dbReference type="ARBA" id="ARBA00022833"/>
    </source>
</evidence>
<feature type="region of interest" description="Disordered" evidence="6">
    <location>
        <begin position="460"/>
        <end position="694"/>
    </location>
</feature>
<evidence type="ECO:0000259" key="7">
    <source>
        <dbReference type="PROSITE" id="PS50016"/>
    </source>
</evidence>
<dbReference type="OrthoDB" id="79252at2759"/>
<feature type="compositionally biased region" description="Acidic residues" evidence="6">
    <location>
        <begin position="608"/>
        <end position="621"/>
    </location>
</feature>
<dbReference type="InterPro" id="IPR011011">
    <property type="entry name" value="Znf_FYVE_PHD"/>
</dbReference>
<feature type="region of interest" description="Disordered" evidence="6">
    <location>
        <begin position="113"/>
        <end position="179"/>
    </location>
</feature>
<dbReference type="AlphaFoldDB" id="A0A1M2VFC6"/>
<dbReference type="GO" id="GO:0006355">
    <property type="term" value="P:regulation of DNA-templated transcription"/>
    <property type="evidence" value="ECO:0007669"/>
    <property type="project" value="TreeGrafter"/>
</dbReference>
<dbReference type="InterPro" id="IPR019787">
    <property type="entry name" value="Znf_PHD-finger"/>
</dbReference>
<reference evidence="8 9" key="1">
    <citation type="submission" date="2016-10" db="EMBL/GenBank/DDBJ databases">
        <title>Genome sequence of the basidiomycete white-rot fungus Trametes pubescens.</title>
        <authorList>
            <person name="Makela M.R."/>
            <person name="Granchi Z."/>
            <person name="Peng M."/>
            <person name="De Vries R.P."/>
            <person name="Grigoriev I."/>
            <person name="Riley R."/>
            <person name="Hilden K."/>
        </authorList>
    </citation>
    <scope>NUCLEOTIDE SEQUENCE [LARGE SCALE GENOMIC DNA]</scope>
    <source>
        <strain evidence="8 9">FBCC735</strain>
    </source>
</reference>
<evidence type="ECO:0000256" key="6">
    <source>
        <dbReference type="SAM" id="MobiDB-lite"/>
    </source>
</evidence>
<dbReference type="Gene3D" id="2.170.270.10">
    <property type="entry name" value="SET domain"/>
    <property type="match status" value="1"/>
</dbReference>
<dbReference type="SUPFAM" id="SSF82199">
    <property type="entry name" value="SET domain"/>
    <property type="match status" value="1"/>
</dbReference>
<feature type="compositionally biased region" description="Basic residues" evidence="6">
    <location>
        <begin position="594"/>
        <end position="603"/>
    </location>
</feature>
<feature type="compositionally biased region" description="Basic and acidic residues" evidence="6">
    <location>
        <begin position="474"/>
        <end position="487"/>
    </location>
</feature>
<dbReference type="Pfam" id="PF00856">
    <property type="entry name" value="SET"/>
    <property type="match status" value="1"/>
</dbReference>
<dbReference type="EMBL" id="MNAD01001325">
    <property type="protein sequence ID" value="OJT06309.1"/>
    <property type="molecule type" value="Genomic_DNA"/>
</dbReference>
<feature type="compositionally biased region" description="Basic and acidic residues" evidence="6">
    <location>
        <begin position="634"/>
        <end position="658"/>
    </location>
</feature>
<feature type="region of interest" description="Disordered" evidence="6">
    <location>
        <begin position="17"/>
        <end position="54"/>
    </location>
</feature>
<proteinExistence type="predicted"/>
<dbReference type="GO" id="GO:0070210">
    <property type="term" value="C:Rpd3L-Expanded complex"/>
    <property type="evidence" value="ECO:0007669"/>
    <property type="project" value="TreeGrafter"/>
</dbReference>
<dbReference type="Gene3D" id="3.30.40.10">
    <property type="entry name" value="Zinc/RING finger domain, C3HC4 (zinc finger)"/>
    <property type="match status" value="1"/>
</dbReference>
<evidence type="ECO:0000256" key="1">
    <source>
        <dbReference type="ARBA" id="ARBA00022723"/>
    </source>
</evidence>
<dbReference type="Proteomes" id="UP000184267">
    <property type="component" value="Unassembled WGS sequence"/>
</dbReference>
<name>A0A1M2VFC6_TRAPU</name>
<feature type="domain" description="PHD-type" evidence="7">
    <location>
        <begin position="57"/>
        <end position="105"/>
    </location>
</feature>
<gene>
    <name evidence="8" type="ORF">TRAPUB_2841</name>
</gene>
<dbReference type="GO" id="GO:0034967">
    <property type="term" value="C:Set3 complex"/>
    <property type="evidence" value="ECO:0007669"/>
    <property type="project" value="TreeGrafter"/>
</dbReference>
<evidence type="ECO:0000256" key="2">
    <source>
        <dbReference type="ARBA" id="ARBA00022771"/>
    </source>
</evidence>
<keyword evidence="4" id="KW-0156">Chromatin regulator</keyword>
<feature type="compositionally biased region" description="Low complexity" evidence="6">
    <location>
        <begin position="31"/>
        <end position="54"/>
    </location>
</feature>
<dbReference type="STRING" id="154538.A0A1M2VFC6"/>
<dbReference type="Pfam" id="PF20826">
    <property type="entry name" value="PHD_5"/>
    <property type="match status" value="1"/>
</dbReference>
<protein>
    <submittedName>
        <fullName evidence="8">SET domain-containing protein 3</fullName>
    </submittedName>
</protein>
<evidence type="ECO:0000256" key="4">
    <source>
        <dbReference type="ARBA" id="ARBA00022853"/>
    </source>
</evidence>
<evidence type="ECO:0000313" key="8">
    <source>
        <dbReference type="EMBL" id="OJT06309.1"/>
    </source>
</evidence>
<dbReference type="OMA" id="DIDSEPW"/>
<sequence length="694" mass="75242">MPNDAAEAALGLLGLTAAFSNPAPPPPPSSSSPTVPAKRKQSASSSTNDNASTASDTITCICGLSYDDGFSIACDSCGRWCHAACFQIDEQKVPDEWLCWECDPRPVDRERAAKIQRARRTATASAHANKRRASPGVERRARKPSGVAADTSHGHTTKRKRRASITAAAHAQHPHLGEDEHVDIDEPWQQSYVPITKDIVKSDDARDRLRRVAADWRGVTAISPSPSLTPGGSTPVLLTPDGLPLHPPISLQPLPNTSSYPSLFAPGNASVRPPSYAIHATQPIPHSKFIAPYPSTVISTAAYLSDPLNAYAHLGMPKPFVHLIGPPLDLALDARFTGDQSRFVRSGCRPNAVIRPVLCHSKKPSSTEEESLSFGIFALRDLKPNEEIVLGWEWDDGNVVHHLPALIDSPFSFPPHEIQHFRRQMTLMLHALSSTFTTCACGAKARDCALARMAEFVDNQTPLTPSPSPPSQFTKEKNVARSSKTADDGASATPVDLGPLVGIERGFRTRERIPSSGGMGGVEMVYPQTPEVEAGPSRVHAEPSSAGGRRVSFPDDLLSPPVKARRAKGRDRKGKARADDEETTEESDGDMGRAKARTRIRRRASPEPEQDAMDVDDDGSPPEDMLPPKLRKTWIRESAVRLEQNRRRLSESKDHPEECGDTGGHKPGGAEQSFGALPHSLVRMNPADPTRLPD</sequence>
<dbReference type="PANTHER" id="PTHR46462">
    <property type="entry name" value="UPSET, ISOFORM A"/>
    <property type="match status" value="1"/>
</dbReference>
<dbReference type="InterPro" id="IPR013083">
    <property type="entry name" value="Znf_RING/FYVE/PHD"/>
</dbReference>
<dbReference type="InterPro" id="IPR001214">
    <property type="entry name" value="SET_dom"/>
</dbReference>
<accession>A0A1M2VFC6</accession>
<comment type="caution">
    <text evidence="8">The sequence shown here is derived from an EMBL/GenBank/DDBJ whole genome shotgun (WGS) entry which is preliminary data.</text>
</comment>
<dbReference type="InterPro" id="IPR001965">
    <property type="entry name" value="Znf_PHD"/>
</dbReference>
<feature type="compositionally biased region" description="Acidic residues" evidence="6">
    <location>
        <begin position="579"/>
        <end position="589"/>
    </location>
</feature>
<evidence type="ECO:0000256" key="5">
    <source>
        <dbReference type="PROSITE-ProRule" id="PRU00146"/>
    </source>
</evidence>
<keyword evidence="1" id="KW-0479">Metal-binding</keyword>